<dbReference type="InterPro" id="IPR017943">
    <property type="entry name" value="Bactericidal_perm-incr_a/b_dom"/>
</dbReference>
<evidence type="ECO:0000313" key="3">
    <source>
        <dbReference type="EMBL" id="KIH59767.1"/>
    </source>
</evidence>
<keyword evidence="1" id="KW-0732">Signal</keyword>
<dbReference type="Pfam" id="PF01273">
    <property type="entry name" value="LBP_BPI_CETP"/>
    <property type="match status" value="1"/>
</dbReference>
<sequence>MTDHCLQLVLFTLGVGLLAEPNPSLKTRIYLSAFKFISQNAHHVINLEVPKIVLPNVVRNFSAGYGSGMVSVHGLNITEFQSPKGSLIYACTLGSSSMSNGIAVVHMWTSGWVDIIASDIRLSVSGRVVALDHRPQIVLDGCAAEVGSFHVEVGGGIIPWFVNIFRNITSRAFKNAVRDKSNINRVPAIL</sequence>
<dbReference type="OrthoDB" id="5857016at2759"/>
<evidence type="ECO:0000256" key="1">
    <source>
        <dbReference type="SAM" id="SignalP"/>
    </source>
</evidence>
<proteinExistence type="predicted"/>
<organism evidence="3 4">
    <name type="scientific">Ancylostoma duodenale</name>
    <dbReference type="NCBI Taxonomy" id="51022"/>
    <lineage>
        <taxon>Eukaryota</taxon>
        <taxon>Metazoa</taxon>
        <taxon>Ecdysozoa</taxon>
        <taxon>Nematoda</taxon>
        <taxon>Chromadorea</taxon>
        <taxon>Rhabditida</taxon>
        <taxon>Rhabditina</taxon>
        <taxon>Rhabditomorpha</taxon>
        <taxon>Strongyloidea</taxon>
        <taxon>Ancylostomatidae</taxon>
        <taxon>Ancylostomatinae</taxon>
        <taxon>Ancylostoma</taxon>
    </lineage>
</organism>
<dbReference type="GO" id="GO:0005615">
    <property type="term" value="C:extracellular space"/>
    <property type="evidence" value="ECO:0007669"/>
    <property type="project" value="TreeGrafter"/>
</dbReference>
<protein>
    <recommendedName>
        <fullName evidence="2">Lipid-binding serum glycoprotein N-terminal domain-containing protein</fullName>
    </recommendedName>
</protein>
<accession>A0A0C2DBG4</accession>
<feature type="domain" description="Lipid-binding serum glycoprotein N-terminal" evidence="2">
    <location>
        <begin position="38"/>
        <end position="179"/>
    </location>
</feature>
<feature type="chain" id="PRO_5002147280" description="Lipid-binding serum glycoprotein N-terminal domain-containing protein" evidence="1">
    <location>
        <begin position="20"/>
        <end position="190"/>
    </location>
</feature>
<dbReference type="InterPro" id="IPR017942">
    <property type="entry name" value="Lipid-bd_serum_glycop_N"/>
</dbReference>
<dbReference type="AlphaFoldDB" id="A0A0C2DBG4"/>
<dbReference type="Proteomes" id="UP000054047">
    <property type="component" value="Unassembled WGS sequence"/>
</dbReference>
<reference evidence="3 4" key="1">
    <citation type="submission" date="2013-12" db="EMBL/GenBank/DDBJ databases">
        <title>Draft genome of the parsitic nematode Ancylostoma duodenale.</title>
        <authorList>
            <person name="Mitreva M."/>
        </authorList>
    </citation>
    <scope>NUCLEOTIDE SEQUENCE [LARGE SCALE GENOMIC DNA]</scope>
    <source>
        <strain evidence="3 4">Zhejiang</strain>
    </source>
</reference>
<name>A0A0C2DBG4_9BILA</name>
<evidence type="ECO:0000313" key="4">
    <source>
        <dbReference type="Proteomes" id="UP000054047"/>
    </source>
</evidence>
<gene>
    <name evidence="3" type="ORF">ANCDUO_09992</name>
</gene>
<keyword evidence="4" id="KW-1185">Reference proteome</keyword>
<dbReference type="EMBL" id="KN731624">
    <property type="protein sequence ID" value="KIH59767.1"/>
    <property type="molecule type" value="Genomic_DNA"/>
</dbReference>
<dbReference type="GO" id="GO:0008289">
    <property type="term" value="F:lipid binding"/>
    <property type="evidence" value="ECO:0007669"/>
    <property type="project" value="InterPro"/>
</dbReference>
<evidence type="ECO:0000259" key="2">
    <source>
        <dbReference type="Pfam" id="PF01273"/>
    </source>
</evidence>
<dbReference type="InterPro" id="IPR032942">
    <property type="entry name" value="BPI/LBP/Plunc"/>
</dbReference>
<dbReference type="SUPFAM" id="SSF55394">
    <property type="entry name" value="Bactericidal permeability-increasing protein, BPI"/>
    <property type="match status" value="1"/>
</dbReference>
<dbReference type="PANTHER" id="PTHR10504">
    <property type="entry name" value="BACTERICIDAL PERMEABILITY-INCREASING BPI PROTEIN-RELATED"/>
    <property type="match status" value="1"/>
</dbReference>
<dbReference type="PANTHER" id="PTHR10504:SF145">
    <property type="entry name" value="PROTEIN CBG15266"/>
    <property type="match status" value="1"/>
</dbReference>
<dbReference type="Gene3D" id="3.15.10.10">
    <property type="entry name" value="Bactericidal permeability-increasing protein, domain 1"/>
    <property type="match status" value="1"/>
</dbReference>
<feature type="signal peptide" evidence="1">
    <location>
        <begin position="1"/>
        <end position="19"/>
    </location>
</feature>